<reference evidence="4 5" key="1">
    <citation type="submission" date="2018-01" db="EMBL/GenBank/DDBJ databases">
        <title>Saezia sanguinis gen. nov., sp. nov., in the order Burkholderiales isolated from human blood.</title>
        <authorList>
            <person name="Medina-Pascual M.J."/>
            <person name="Valdezate S."/>
            <person name="Monzon S."/>
            <person name="Cuesta I."/>
            <person name="Carrasco G."/>
            <person name="Villalon P."/>
            <person name="Saez-Nieto J.A."/>
        </authorList>
    </citation>
    <scope>NUCLEOTIDE SEQUENCE [LARGE SCALE GENOMIC DNA]</scope>
    <source>
        <strain evidence="4 5">CNM695-12</strain>
    </source>
</reference>
<protein>
    <recommendedName>
        <fullName evidence="6">Type 4 fimbrial biogenesis protein PilX N-terminal domain-containing protein</fullName>
    </recommendedName>
</protein>
<feature type="signal peptide" evidence="1">
    <location>
        <begin position="1"/>
        <end position="17"/>
    </location>
</feature>
<evidence type="ECO:0000259" key="3">
    <source>
        <dbReference type="Pfam" id="PF14341"/>
    </source>
</evidence>
<evidence type="ECO:0008006" key="6">
    <source>
        <dbReference type="Google" id="ProtNLM"/>
    </source>
</evidence>
<keyword evidence="1" id="KW-0732">Signal</keyword>
<feature type="chain" id="PRO_5019404306" description="Type 4 fimbrial biogenesis protein PilX N-terminal domain-containing protein" evidence="1">
    <location>
        <begin position="18"/>
        <end position="183"/>
    </location>
</feature>
<evidence type="ECO:0000256" key="1">
    <source>
        <dbReference type="SAM" id="SignalP"/>
    </source>
</evidence>
<sequence precursor="true">MVLIVLMLMSLLGVAAAKVAMLSSQSTRYQRDYRVAYESAQAALTDAIMDIESGSRKDMFFAGNEAQFPANCGNSGNTKGLCLYEEDPQKTPEIYAVDFANSDKVVPYGAFTGRSFASGATGLKPVKPPRYIIERREDTVGLYANPVSGHYIPRPPIYRITAMGFGPSESVYAVIQADYRKAN</sequence>
<name>A0A433SE32_9BURK</name>
<feature type="domain" description="PilX/PilW C-terminal" evidence="2">
    <location>
        <begin position="101"/>
        <end position="181"/>
    </location>
</feature>
<accession>A0A433SE32</accession>
<evidence type="ECO:0000259" key="2">
    <source>
        <dbReference type="Pfam" id="PF13681"/>
    </source>
</evidence>
<proteinExistence type="predicted"/>
<evidence type="ECO:0000313" key="5">
    <source>
        <dbReference type="Proteomes" id="UP000286947"/>
    </source>
</evidence>
<gene>
    <name evidence="4" type="ORF">CUZ56_00912</name>
</gene>
<dbReference type="Proteomes" id="UP000286947">
    <property type="component" value="Unassembled WGS sequence"/>
</dbReference>
<dbReference type="InterPro" id="IPR025205">
    <property type="entry name" value="PilX/PilW_C"/>
</dbReference>
<dbReference type="AlphaFoldDB" id="A0A433SE32"/>
<evidence type="ECO:0000313" key="4">
    <source>
        <dbReference type="EMBL" id="RUS66975.1"/>
    </source>
</evidence>
<dbReference type="EMBL" id="PQSP01000002">
    <property type="protein sequence ID" value="RUS66975.1"/>
    <property type="molecule type" value="Genomic_DNA"/>
</dbReference>
<dbReference type="OrthoDB" id="5405962at2"/>
<dbReference type="Pfam" id="PF14341">
    <property type="entry name" value="PilX_N"/>
    <property type="match status" value="1"/>
</dbReference>
<dbReference type="InterPro" id="IPR025746">
    <property type="entry name" value="PilX_N_dom"/>
</dbReference>
<dbReference type="Pfam" id="PF13681">
    <property type="entry name" value="PilX"/>
    <property type="match status" value="1"/>
</dbReference>
<keyword evidence="5" id="KW-1185">Reference proteome</keyword>
<feature type="domain" description="Type 4 fimbrial biogenesis protein PilX N-terminal" evidence="3">
    <location>
        <begin position="1"/>
        <end position="44"/>
    </location>
</feature>
<organism evidence="4 5">
    <name type="scientific">Saezia sanguinis</name>
    <dbReference type="NCBI Taxonomy" id="1965230"/>
    <lineage>
        <taxon>Bacteria</taxon>
        <taxon>Pseudomonadati</taxon>
        <taxon>Pseudomonadota</taxon>
        <taxon>Betaproteobacteria</taxon>
        <taxon>Burkholderiales</taxon>
        <taxon>Saeziaceae</taxon>
        <taxon>Saezia</taxon>
    </lineage>
</organism>
<comment type="caution">
    <text evidence="4">The sequence shown here is derived from an EMBL/GenBank/DDBJ whole genome shotgun (WGS) entry which is preliminary data.</text>
</comment>